<dbReference type="GO" id="GO:0000976">
    <property type="term" value="F:transcription cis-regulatory region binding"/>
    <property type="evidence" value="ECO:0007669"/>
    <property type="project" value="TreeGrafter"/>
</dbReference>
<feature type="domain" description="Response regulatory" evidence="8">
    <location>
        <begin position="7"/>
        <end position="120"/>
    </location>
</feature>
<dbReference type="Gene3D" id="6.10.250.690">
    <property type="match status" value="1"/>
</dbReference>
<dbReference type="STRING" id="573413.Spirs_2761"/>
<dbReference type="eggNOG" id="COG0745">
    <property type="taxonomic scope" value="Bacteria"/>
</dbReference>
<dbReference type="InterPro" id="IPR001867">
    <property type="entry name" value="OmpR/PhoB-type_DNA-bd"/>
</dbReference>
<dbReference type="InterPro" id="IPR039420">
    <property type="entry name" value="WalR-like"/>
</dbReference>
<dbReference type="EMBL" id="CP002116">
    <property type="protein sequence ID" value="ADK81865.1"/>
    <property type="molecule type" value="Genomic_DNA"/>
</dbReference>
<dbReference type="KEGG" id="ssm:Spirs_2761"/>
<dbReference type="OrthoDB" id="341603at2"/>
<dbReference type="InterPro" id="IPR011006">
    <property type="entry name" value="CheY-like_superfamily"/>
</dbReference>
<dbReference type="PANTHER" id="PTHR48111:SF4">
    <property type="entry name" value="DNA-BINDING DUAL TRANSCRIPTIONAL REGULATOR OMPR"/>
    <property type="match status" value="1"/>
</dbReference>
<dbReference type="HOGENOM" id="CLU_000445_30_4_12"/>
<feature type="modified residue" description="4-aspartylphosphate" evidence="6">
    <location>
        <position position="56"/>
    </location>
</feature>
<evidence type="ECO:0000313" key="10">
    <source>
        <dbReference type="EMBL" id="ADK81865.1"/>
    </source>
</evidence>
<keyword evidence="4 7" id="KW-0238">DNA-binding</keyword>
<feature type="domain" description="OmpR/PhoB-type" evidence="9">
    <location>
        <begin position="133"/>
        <end position="232"/>
    </location>
</feature>
<sequence>MNGHTQRILVVDDEKELAKMICDYLSAMGFTSESASDGPRALRLIGEKEWDLLVLDVMMPGLDGFDVARKVRADRGLPIIFLTARAEESDRILGFEIGGDDYVTKPFSMKELAARIRAVLRRSASGEKEPEADTEIIRGALRLNPVSMKVRLGNDPVALTPGQFAILKQLVSYPDRVFTRNELLQEVSGDYTGVYERTIDVHIKNIRKAIEDDPSHPRYIETIHGIGYRFTVPPGEDDA</sequence>
<dbReference type="RefSeq" id="WP_013255326.1">
    <property type="nucleotide sequence ID" value="NC_014364.1"/>
</dbReference>
<dbReference type="CDD" id="cd17574">
    <property type="entry name" value="REC_OmpR"/>
    <property type="match status" value="1"/>
</dbReference>
<proteinExistence type="predicted"/>
<evidence type="ECO:0000256" key="6">
    <source>
        <dbReference type="PROSITE-ProRule" id="PRU00169"/>
    </source>
</evidence>
<keyword evidence="11" id="KW-1185">Reference proteome</keyword>
<keyword evidence="1 6" id="KW-0597">Phosphoprotein</keyword>
<evidence type="ECO:0000256" key="3">
    <source>
        <dbReference type="ARBA" id="ARBA00023015"/>
    </source>
</evidence>
<accession>E1R8V8</accession>
<dbReference type="FunFam" id="3.40.50.2300:FF:000001">
    <property type="entry name" value="DNA-binding response regulator PhoB"/>
    <property type="match status" value="1"/>
</dbReference>
<evidence type="ECO:0000256" key="4">
    <source>
        <dbReference type="ARBA" id="ARBA00023125"/>
    </source>
</evidence>
<evidence type="ECO:0000256" key="5">
    <source>
        <dbReference type="ARBA" id="ARBA00023163"/>
    </source>
</evidence>
<dbReference type="PROSITE" id="PS50110">
    <property type="entry name" value="RESPONSE_REGULATORY"/>
    <property type="match status" value="1"/>
</dbReference>
<dbReference type="GO" id="GO:0000156">
    <property type="term" value="F:phosphorelay response regulator activity"/>
    <property type="evidence" value="ECO:0007669"/>
    <property type="project" value="TreeGrafter"/>
</dbReference>
<evidence type="ECO:0000256" key="7">
    <source>
        <dbReference type="PROSITE-ProRule" id="PRU01091"/>
    </source>
</evidence>
<dbReference type="GO" id="GO:0032993">
    <property type="term" value="C:protein-DNA complex"/>
    <property type="evidence" value="ECO:0007669"/>
    <property type="project" value="TreeGrafter"/>
</dbReference>
<reference evidence="10 11" key="1">
    <citation type="journal article" date="2010" name="Stand. Genomic Sci.">
        <title>Complete genome sequence of Spirochaeta smaragdinae type strain (SEBR 4228).</title>
        <authorList>
            <person name="Mavromatis K."/>
            <person name="Yasawong M."/>
            <person name="Chertkov O."/>
            <person name="Lapidus A."/>
            <person name="Lucas S."/>
            <person name="Nolan M."/>
            <person name="Del Rio T.G."/>
            <person name="Tice H."/>
            <person name="Cheng J.F."/>
            <person name="Pitluck S."/>
            <person name="Liolios K."/>
            <person name="Ivanova N."/>
            <person name="Tapia R."/>
            <person name="Han C."/>
            <person name="Bruce D."/>
            <person name="Goodwin L."/>
            <person name="Pati A."/>
            <person name="Chen A."/>
            <person name="Palaniappan K."/>
            <person name="Land M."/>
            <person name="Hauser L."/>
            <person name="Chang Y.J."/>
            <person name="Jeffries C.D."/>
            <person name="Detter J.C."/>
            <person name="Rohde M."/>
            <person name="Brambilla E."/>
            <person name="Spring S."/>
            <person name="Goker M."/>
            <person name="Sikorski J."/>
            <person name="Woyke T."/>
            <person name="Bristow J."/>
            <person name="Eisen J.A."/>
            <person name="Markowitz V."/>
            <person name="Hugenholtz P."/>
            <person name="Klenk H.P."/>
            <person name="Kyrpides N.C."/>
        </authorList>
    </citation>
    <scope>NUCLEOTIDE SEQUENCE [LARGE SCALE GENOMIC DNA]</scope>
    <source>
        <strain evidence="11">DSM 11293 / JCM 15392 / SEBR 4228</strain>
    </source>
</reference>
<dbReference type="SMART" id="SM00862">
    <property type="entry name" value="Trans_reg_C"/>
    <property type="match status" value="1"/>
</dbReference>
<name>E1R8V8_SEDSS</name>
<keyword evidence="2" id="KW-0902">Two-component regulatory system</keyword>
<dbReference type="Gene3D" id="1.10.10.10">
    <property type="entry name" value="Winged helix-like DNA-binding domain superfamily/Winged helix DNA-binding domain"/>
    <property type="match status" value="1"/>
</dbReference>
<evidence type="ECO:0000313" key="11">
    <source>
        <dbReference type="Proteomes" id="UP000002318"/>
    </source>
</evidence>
<dbReference type="PROSITE" id="PS51755">
    <property type="entry name" value="OMPR_PHOB"/>
    <property type="match status" value="1"/>
</dbReference>
<dbReference type="Proteomes" id="UP000002318">
    <property type="component" value="Chromosome"/>
</dbReference>
<dbReference type="CDD" id="cd00383">
    <property type="entry name" value="trans_reg_C"/>
    <property type="match status" value="1"/>
</dbReference>
<evidence type="ECO:0000259" key="8">
    <source>
        <dbReference type="PROSITE" id="PS50110"/>
    </source>
</evidence>
<evidence type="ECO:0000256" key="2">
    <source>
        <dbReference type="ARBA" id="ARBA00023012"/>
    </source>
</evidence>
<feature type="DNA-binding region" description="OmpR/PhoB-type" evidence="7">
    <location>
        <begin position="133"/>
        <end position="232"/>
    </location>
</feature>
<protein>
    <submittedName>
        <fullName evidence="10">Two component transcriptional regulator, winged helix family</fullName>
    </submittedName>
</protein>
<keyword evidence="5" id="KW-0804">Transcription</keyword>
<dbReference type="SMART" id="SM00448">
    <property type="entry name" value="REC"/>
    <property type="match status" value="1"/>
</dbReference>
<dbReference type="SUPFAM" id="SSF46894">
    <property type="entry name" value="C-terminal effector domain of the bipartite response regulators"/>
    <property type="match status" value="1"/>
</dbReference>
<evidence type="ECO:0000259" key="9">
    <source>
        <dbReference type="PROSITE" id="PS51755"/>
    </source>
</evidence>
<dbReference type="InterPro" id="IPR001789">
    <property type="entry name" value="Sig_transdc_resp-reg_receiver"/>
</dbReference>
<keyword evidence="3" id="KW-0805">Transcription regulation</keyword>
<dbReference type="InterPro" id="IPR036388">
    <property type="entry name" value="WH-like_DNA-bd_sf"/>
</dbReference>
<dbReference type="GO" id="GO:0005829">
    <property type="term" value="C:cytosol"/>
    <property type="evidence" value="ECO:0007669"/>
    <property type="project" value="TreeGrafter"/>
</dbReference>
<gene>
    <name evidence="10" type="ordered locus">Spirs_2761</name>
</gene>
<dbReference type="AlphaFoldDB" id="E1R8V8"/>
<evidence type="ECO:0000256" key="1">
    <source>
        <dbReference type="ARBA" id="ARBA00022553"/>
    </source>
</evidence>
<dbReference type="Pfam" id="PF00072">
    <property type="entry name" value="Response_reg"/>
    <property type="match status" value="1"/>
</dbReference>
<dbReference type="SUPFAM" id="SSF52172">
    <property type="entry name" value="CheY-like"/>
    <property type="match status" value="1"/>
</dbReference>
<dbReference type="InterPro" id="IPR016032">
    <property type="entry name" value="Sig_transdc_resp-reg_C-effctor"/>
</dbReference>
<dbReference type="Pfam" id="PF00486">
    <property type="entry name" value="Trans_reg_C"/>
    <property type="match status" value="1"/>
</dbReference>
<dbReference type="PANTHER" id="PTHR48111">
    <property type="entry name" value="REGULATOR OF RPOS"/>
    <property type="match status" value="1"/>
</dbReference>
<dbReference type="Gene3D" id="3.40.50.2300">
    <property type="match status" value="1"/>
</dbReference>
<organism evidence="10 11">
    <name type="scientific">Sediminispirochaeta smaragdinae (strain DSM 11293 / JCM 15392 / SEBR 4228)</name>
    <name type="common">Spirochaeta smaragdinae</name>
    <dbReference type="NCBI Taxonomy" id="573413"/>
    <lineage>
        <taxon>Bacteria</taxon>
        <taxon>Pseudomonadati</taxon>
        <taxon>Spirochaetota</taxon>
        <taxon>Spirochaetia</taxon>
        <taxon>Spirochaetales</taxon>
        <taxon>Spirochaetaceae</taxon>
        <taxon>Sediminispirochaeta</taxon>
    </lineage>
</organism>
<dbReference type="GO" id="GO:0006355">
    <property type="term" value="P:regulation of DNA-templated transcription"/>
    <property type="evidence" value="ECO:0007669"/>
    <property type="project" value="InterPro"/>
</dbReference>